<feature type="transmembrane region" description="Helical" evidence="1">
    <location>
        <begin position="132"/>
        <end position="153"/>
    </location>
</feature>
<keyword evidence="1" id="KW-0472">Membrane</keyword>
<dbReference type="Proteomes" id="UP001277471">
    <property type="component" value="Unassembled WGS sequence"/>
</dbReference>
<protein>
    <submittedName>
        <fullName evidence="3">Uncharacterized protein</fullName>
    </submittedName>
</protein>
<dbReference type="AlphaFoldDB" id="A0A0N7I7Q6"/>
<sequence>MAADEMIVVESGKFLTEYQKDQLRYFINKHNSAAGWNTLSLSIITKLANGEPVKRRNFDHLLRVVAEITSLMRSVYKVYKIDHNLSPEEQLQQAVQHLYRGEPELEEQEFIIRKEQREEFFRKTKKAFAEKFLPLAIGGFASIIAALTLNITLDSLSSKSDPEVAFADLATQRIARLEMDVQEAVRKANESGDRVAKLLSDIEVIKSLPDATMSLQIAELKSATEKTKGDIERLREILGDREPEETLRVVRLSDSIKSIDKDITEFRSRQEVITSEVRASITRVEGYLFGLITAVIGVVVTILSPFVLDAIKRFRVSDE</sequence>
<organism evidence="3 4">
    <name type="scientific">Azospirillum brasilense</name>
    <dbReference type="NCBI Taxonomy" id="192"/>
    <lineage>
        <taxon>Bacteria</taxon>
        <taxon>Pseudomonadati</taxon>
        <taxon>Pseudomonadota</taxon>
        <taxon>Alphaproteobacteria</taxon>
        <taxon>Rhodospirillales</taxon>
        <taxon>Azospirillaceae</taxon>
        <taxon>Azospirillum</taxon>
    </lineage>
</organism>
<proteinExistence type="predicted"/>
<evidence type="ECO:0000313" key="5">
    <source>
        <dbReference type="Proteomes" id="UP001277471"/>
    </source>
</evidence>
<keyword evidence="5" id="KW-1185">Reference proteome</keyword>
<reference evidence="3 4" key="1">
    <citation type="submission" date="2018-09" db="EMBL/GenBank/DDBJ databases">
        <title>Whole genome based analysis of evolution and adaptive divergence in Indian and Brazilian strains of Azospirillum brasilense.</title>
        <authorList>
            <person name="Singh C."/>
            <person name="Tripathi A.K."/>
        </authorList>
    </citation>
    <scope>NUCLEOTIDE SEQUENCE [LARGE SCALE GENOMIC DNA]</scope>
    <source>
        <strain evidence="3 4">MTCC4038</strain>
    </source>
</reference>
<dbReference type="RefSeq" id="WP_035673307.1">
    <property type="nucleotide sequence ID" value="NZ_CP012914.1"/>
</dbReference>
<name>A0A0N7I7Q6_AZOBR</name>
<dbReference type="GeneID" id="56448309"/>
<feature type="transmembrane region" description="Helical" evidence="1">
    <location>
        <begin position="287"/>
        <end position="308"/>
    </location>
</feature>
<accession>A0A0N7I7Q6</accession>
<evidence type="ECO:0000256" key="1">
    <source>
        <dbReference type="SAM" id="Phobius"/>
    </source>
</evidence>
<keyword evidence="1" id="KW-0812">Transmembrane</keyword>
<keyword evidence="1" id="KW-1133">Transmembrane helix</keyword>
<dbReference type="KEGG" id="abf:AMK58_06810"/>
<dbReference type="EMBL" id="JAWXYC010000004">
    <property type="protein sequence ID" value="MDX5953849.1"/>
    <property type="molecule type" value="Genomic_DNA"/>
</dbReference>
<dbReference type="EMBL" id="CP032339">
    <property type="protein sequence ID" value="QCO07737.1"/>
    <property type="molecule type" value="Genomic_DNA"/>
</dbReference>
<dbReference type="Proteomes" id="UP000298774">
    <property type="component" value="Chromosome"/>
</dbReference>
<evidence type="ECO:0000313" key="4">
    <source>
        <dbReference type="Proteomes" id="UP000298774"/>
    </source>
</evidence>
<evidence type="ECO:0000313" key="2">
    <source>
        <dbReference type="EMBL" id="MDX5953849.1"/>
    </source>
</evidence>
<gene>
    <name evidence="3" type="ORF">D3868_00975</name>
    <name evidence="2" type="ORF">SIM66_21980</name>
</gene>
<reference evidence="2 5" key="2">
    <citation type="submission" date="2023-11" db="EMBL/GenBank/DDBJ databases">
        <title>MicrobeMod: A computational toolkit for identifying prokaryotic methylation and restriction-modification with nanopore sequencing.</title>
        <authorList>
            <person name="Crits-Christoph A."/>
            <person name="Kang S.C."/>
            <person name="Lee H."/>
            <person name="Ostrov N."/>
        </authorList>
    </citation>
    <scope>NUCLEOTIDE SEQUENCE [LARGE SCALE GENOMIC DNA]</scope>
    <source>
        <strain evidence="2 5">ATCC 29145</strain>
    </source>
</reference>
<evidence type="ECO:0000313" key="3">
    <source>
        <dbReference type="EMBL" id="QCO07737.1"/>
    </source>
</evidence>